<dbReference type="STRING" id="413882.AAW51_4981"/>
<evidence type="ECO:0000313" key="4">
    <source>
        <dbReference type="Proteomes" id="UP000035352"/>
    </source>
</evidence>
<name>A0A0G3BQG0_9BURK</name>
<gene>
    <name evidence="3" type="ORF">AAW51_4981</name>
</gene>
<reference evidence="3 4" key="1">
    <citation type="submission" date="2015-05" db="EMBL/GenBank/DDBJ databases">
        <authorList>
            <person name="Tang B."/>
            <person name="Yu Y."/>
        </authorList>
    </citation>
    <scope>NUCLEOTIDE SEQUENCE [LARGE SCALE GENOMIC DNA]</scope>
    <source>
        <strain evidence="3 4">DSM 7029</strain>
    </source>
</reference>
<feature type="chain" id="PRO_5002551716" evidence="2">
    <location>
        <begin position="22"/>
        <end position="293"/>
    </location>
</feature>
<feature type="compositionally biased region" description="Basic and acidic residues" evidence="1">
    <location>
        <begin position="136"/>
        <end position="151"/>
    </location>
</feature>
<sequence>MVRLLLLFMMPTAGMLSTAHAQHADDKVEVHHVRLTGHTGDAKFDRDYTLKVHAGCVERNRAMGWPVKTQSVADLPPVLHQLEIDFYYASNRMLQLHRHIDYYLDQKDCSIPRTETRLTYLDSSAGLCTMHHERGEASGDCDSGAHAHASPEHWQALAPSGPDSKMMTAPLPPDLPPEIRDRVEAHRQQRRESPPWPQPTGERRTMAGVSCEVYALSKPIRREQCIARPSASRFPIPSSRFNRSVPGLLLSTESTPPGLTLHTEEVHLNKLVPERLFRVPGELRVVTPKGIKP</sequence>
<accession>A0A0G3BQG0</accession>
<proteinExistence type="predicted"/>
<evidence type="ECO:0000256" key="2">
    <source>
        <dbReference type="SAM" id="SignalP"/>
    </source>
</evidence>
<feature type="compositionally biased region" description="Basic and acidic residues" evidence="1">
    <location>
        <begin position="177"/>
        <end position="193"/>
    </location>
</feature>
<feature type="region of interest" description="Disordered" evidence="1">
    <location>
        <begin position="136"/>
        <end position="204"/>
    </location>
</feature>
<keyword evidence="4" id="KW-1185">Reference proteome</keyword>
<organism evidence="3 4">
    <name type="scientific">Caldimonas brevitalea</name>
    <dbReference type="NCBI Taxonomy" id="413882"/>
    <lineage>
        <taxon>Bacteria</taxon>
        <taxon>Pseudomonadati</taxon>
        <taxon>Pseudomonadota</taxon>
        <taxon>Betaproteobacteria</taxon>
        <taxon>Burkholderiales</taxon>
        <taxon>Sphaerotilaceae</taxon>
        <taxon>Caldimonas</taxon>
    </lineage>
</organism>
<dbReference type="Proteomes" id="UP000035352">
    <property type="component" value="Chromosome"/>
</dbReference>
<dbReference type="KEGG" id="pbh:AAW51_4981"/>
<keyword evidence="2" id="KW-0732">Signal</keyword>
<evidence type="ECO:0000256" key="1">
    <source>
        <dbReference type="SAM" id="MobiDB-lite"/>
    </source>
</evidence>
<protein>
    <submittedName>
        <fullName evidence="3">Uncharacterized protein</fullName>
    </submittedName>
</protein>
<dbReference type="EMBL" id="CP011371">
    <property type="protein sequence ID" value="AKJ31672.1"/>
    <property type="molecule type" value="Genomic_DNA"/>
</dbReference>
<evidence type="ECO:0000313" key="3">
    <source>
        <dbReference type="EMBL" id="AKJ31672.1"/>
    </source>
</evidence>
<dbReference type="AlphaFoldDB" id="A0A0G3BQG0"/>
<feature type="signal peptide" evidence="2">
    <location>
        <begin position="1"/>
        <end position="21"/>
    </location>
</feature>